<name>A0ABC8KGC3_ERUVS</name>
<dbReference type="PANTHER" id="PTHR13690:SF141">
    <property type="entry name" value="BZIP DOMAIN-CONTAINING PROTEIN"/>
    <property type="match status" value="1"/>
</dbReference>
<dbReference type="PANTHER" id="PTHR13690">
    <property type="entry name" value="TRANSCRIPTION FACTOR POSF21-RELATED"/>
    <property type="match status" value="1"/>
</dbReference>
<dbReference type="AlphaFoldDB" id="A0ABC8KGC3"/>
<evidence type="ECO:0000259" key="3">
    <source>
        <dbReference type="SMART" id="SM00338"/>
    </source>
</evidence>
<sequence length="339" mass="38166">MNRHPEIAPYQTSFVLSTQFPCSHSGKRGSMSPPPRSSLPPRPPPTSKQNDLQNFNPGPRLSQPVFSFGSLPPMSPATSPFAFTRPTTSSSDNYSAGLHSMLPQDAMQMIYAKPIEMPVGPGEKEPHGEVASFMDDYVTAYMELDKNFDFSNRDDDVERISSGYFENVKSSTGSANRGNSTLGVKKWVFTESQMKKIAGCERLRKLVVADPKYVKRLLSSRETGERARKKKAQQVLELEKTINILEKEAARVTALNSSAERTKLSLEEENMQIRIRLQEMEEQAKLANALTEYYNGEINRLKQKGTGVLNPNMETLMYENMLMEQLSLDEEPETNYGFE</sequence>
<dbReference type="InterPro" id="IPR004827">
    <property type="entry name" value="bZIP"/>
</dbReference>
<organism evidence="4 5">
    <name type="scientific">Eruca vesicaria subsp. sativa</name>
    <name type="common">Garden rocket</name>
    <name type="synonym">Eruca sativa</name>
    <dbReference type="NCBI Taxonomy" id="29727"/>
    <lineage>
        <taxon>Eukaryota</taxon>
        <taxon>Viridiplantae</taxon>
        <taxon>Streptophyta</taxon>
        <taxon>Embryophyta</taxon>
        <taxon>Tracheophyta</taxon>
        <taxon>Spermatophyta</taxon>
        <taxon>Magnoliopsida</taxon>
        <taxon>eudicotyledons</taxon>
        <taxon>Gunneridae</taxon>
        <taxon>Pentapetalae</taxon>
        <taxon>rosids</taxon>
        <taxon>malvids</taxon>
        <taxon>Brassicales</taxon>
        <taxon>Brassicaceae</taxon>
        <taxon>Brassiceae</taxon>
        <taxon>Eruca</taxon>
    </lineage>
</organism>
<evidence type="ECO:0000256" key="2">
    <source>
        <dbReference type="SAM" id="MobiDB-lite"/>
    </source>
</evidence>
<protein>
    <recommendedName>
        <fullName evidence="3">BZIP domain-containing protein</fullName>
    </recommendedName>
</protein>
<feature type="domain" description="BZIP" evidence="3">
    <location>
        <begin position="208"/>
        <end position="272"/>
    </location>
</feature>
<keyword evidence="1" id="KW-0175">Coiled coil</keyword>
<evidence type="ECO:0000256" key="1">
    <source>
        <dbReference type="SAM" id="Coils"/>
    </source>
</evidence>
<gene>
    <name evidence="4" type="ORF">ERUC_LOCUS22720</name>
</gene>
<feature type="coiled-coil region" evidence="1">
    <location>
        <begin position="228"/>
        <end position="290"/>
    </location>
</feature>
<feature type="compositionally biased region" description="Pro residues" evidence="2">
    <location>
        <begin position="32"/>
        <end position="46"/>
    </location>
</feature>
<reference evidence="4 5" key="1">
    <citation type="submission" date="2022-03" db="EMBL/GenBank/DDBJ databases">
        <authorList>
            <person name="Macdonald S."/>
            <person name="Ahmed S."/>
            <person name="Newling K."/>
        </authorList>
    </citation>
    <scope>NUCLEOTIDE SEQUENCE [LARGE SCALE GENOMIC DNA]</scope>
</reference>
<comment type="caution">
    <text evidence="4">The sequence shown here is derived from an EMBL/GenBank/DDBJ whole genome shotgun (WGS) entry which is preliminary data.</text>
</comment>
<keyword evidence="5" id="KW-1185">Reference proteome</keyword>
<feature type="region of interest" description="Disordered" evidence="2">
    <location>
        <begin position="19"/>
        <end position="62"/>
    </location>
</feature>
<proteinExistence type="predicted"/>
<dbReference type="EMBL" id="CAKOAT010225154">
    <property type="protein sequence ID" value="CAH8356965.1"/>
    <property type="molecule type" value="Genomic_DNA"/>
</dbReference>
<evidence type="ECO:0000313" key="4">
    <source>
        <dbReference type="EMBL" id="CAH8356965.1"/>
    </source>
</evidence>
<dbReference type="SMART" id="SM00338">
    <property type="entry name" value="BRLZ"/>
    <property type="match status" value="1"/>
</dbReference>
<accession>A0ABC8KGC3</accession>
<dbReference type="Proteomes" id="UP001642260">
    <property type="component" value="Unassembled WGS sequence"/>
</dbReference>
<evidence type="ECO:0000313" key="5">
    <source>
        <dbReference type="Proteomes" id="UP001642260"/>
    </source>
</evidence>